<comment type="caution">
    <text evidence="11">The sequence shown here is derived from an EMBL/GenBank/DDBJ whole genome shotgun (WGS) entry which is preliminary data.</text>
</comment>
<comment type="similarity">
    <text evidence="2 8">Belongs to the EMP24/GP25L family.</text>
</comment>
<comment type="subcellular location">
    <subcellularLocation>
        <location evidence="7">Endomembrane system</location>
        <topology evidence="7">Single-pass membrane protein</topology>
    </subcellularLocation>
    <subcellularLocation>
        <location evidence="1 8">Membrane</location>
        <topology evidence="1 8">Single-pass type I membrane protein</topology>
    </subcellularLocation>
</comment>
<dbReference type="GO" id="GO:0016020">
    <property type="term" value="C:membrane"/>
    <property type="evidence" value="ECO:0007669"/>
    <property type="project" value="UniProtKB-SubCell"/>
</dbReference>
<dbReference type="PROSITE" id="PS50866">
    <property type="entry name" value="GOLD"/>
    <property type="match status" value="1"/>
</dbReference>
<feature type="transmembrane region" description="Helical" evidence="9">
    <location>
        <begin position="220"/>
        <end position="246"/>
    </location>
</feature>
<dbReference type="SUPFAM" id="SSF101576">
    <property type="entry name" value="Supernatant protein factor (SPF), C-terminal domain"/>
    <property type="match status" value="1"/>
</dbReference>
<gene>
    <name evidence="11" type="ORF">TRICI_005162</name>
</gene>
<evidence type="ECO:0000256" key="1">
    <source>
        <dbReference type="ARBA" id="ARBA00004479"/>
    </source>
</evidence>
<evidence type="ECO:0000256" key="6">
    <source>
        <dbReference type="ARBA" id="ARBA00023136"/>
    </source>
</evidence>
<evidence type="ECO:0000259" key="10">
    <source>
        <dbReference type="PROSITE" id="PS50866"/>
    </source>
</evidence>
<dbReference type="InterPro" id="IPR015720">
    <property type="entry name" value="Emp24-like"/>
</dbReference>
<evidence type="ECO:0000313" key="12">
    <source>
        <dbReference type="Proteomes" id="UP000761534"/>
    </source>
</evidence>
<feature type="transmembrane region" description="Helical" evidence="9">
    <location>
        <begin position="50"/>
        <end position="75"/>
    </location>
</feature>
<evidence type="ECO:0000256" key="3">
    <source>
        <dbReference type="ARBA" id="ARBA00022692"/>
    </source>
</evidence>
<dbReference type="Proteomes" id="UP000761534">
    <property type="component" value="Unassembled WGS sequence"/>
</dbReference>
<dbReference type="EMBL" id="SWFS01000396">
    <property type="protein sequence ID" value="KAA8906497.1"/>
    <property type="molecule type" value="Genomic_DNA"/>
</dbReference>
<dbReference type="GO" id="GO:0012505">
    <property type="term" value="C:endomembrane system"/>
    <property type="evidence" value="ECO:0007669"/>
    <property type="project" value="UniProtKB-SubCell"/>
</dbReference>
<feature type="domain" description="GOLD" evidence="10">
    <location>
        <begin position="78"/>
        <end position="161"/>
    </location>
</feature>
<organism evidence="11 12">
    <name type="scientific">Trichomonascus ciferrii</name>
    <dbReference type="NCBI Taxonomy" id="44093"/>
    <lineage>
        <taxon>Eukaryota</taxon>
        <taxon>Fungi</taxon>
        <taxon>Dikarya</taxon>
        <taxon>Ascomycota</taxon>
        <taxon>Saccharomycotina</taxon>
        <taxon>Dipodascomycetes</taxon>
        <taxon>Dipodascales</taxon>
        <taxon>Trichomonascaceae</taxon>
        <taxon>Trichomonascus</taxon>
        <taxon>Trichomonascus ciferrii complex</taxon>
    </lineage>
</organism>
<evidence type="ECO:0000256" key="2">
    <source>
        <dbReference type="ARBA" id="ARBA00007104"/>
    </source>
</evidence>
<proteinExistence type="inferred from homology"/>
<accession>A0A642UVW0</accession>
<dbReference type="SMART" id="SM01190">
    <property type="entry name" value="EMP24_GP25L"/>
    <property type="match status" value="1"/>
</dbReference>
<protein>
    <recommendedName>
        <fullName evidence="10">GOLD domain-containing protein</fullName>
    </recommendedName>
</protein>
<dbReference type="Pfam" id="PF01105">
    <property type="entry name" value="EMP24_GP25L"/>
    <property type="match status" value="1"/>
</dbReference>
<evidence type="ECO:0000256" key="4">
    <source>
        <dbReference type="ARBA" id="ARBA00022729"/>
    </source>
</evidence>
<dbReference type="OrthoDB" id="1929172at2759"/>
<keyword evidence="6 9" id="KW-0472">Membrane</keyword>
<name>A0A642UVW0_9ASCO</name>
<evidence type="ECO:0000256" key="8">
    <source>
        <dbReference type="RuleBase" id="RU003827"/>
    </source>
</evidence>
<evidence type="ECO:0000313" key="11">
    <source>
        <dbReference type="EMBL" id="KAA8906497.1"/>
    </source>
</evidence>
<keyword evidence="3 8" id="KW-0812">Transmembrane</keyword>
<evidence type="ECO:0000256" key="5">
    <source>
        <dbReference type="ARBA" id="ARBA00022989"/>
    </source>
</evidence>
<dbReference type="InterPro" id="IPR009038">
    <property type="entry name" value="GOLD_dom"/>
</dbReference>
<dbReference type="AlphaFoldDB" id="A0A642UVW0"/>
<evidence type="ECO:0000256" key="7">
    <source>
        <dbReference type="ARBA" id="ARBA00037847"/>
    </source>
</evidence>
<keyword evidence="5 9" id="KW-1133">Transmembrane helix</keyword>
<keyword evidence="4" id="KW-0732">Signal</keyword>
<dbReference type="VEuPathDB" id="FungiDB:TRICI_005162"/>
<sequence length="254" mass="28014">MVGLEGRVFARGCGCRGNGCEVPSSLVVIGERVKSGLTSYSTELFIQMRLFNAVSLVLGLLPAALAFPLTVIVAANDVECFYGEAYQPGVKIGFSYAVQSGGQFDIDFKVKAPNGEILYDQPKESQGEYTFAARTAGEYQFCFSNDMSTFSDKVVEFDLSIDSEIKATLPPSVGSGDTDIVERAISSIEERTSNMIRSLQYYKTRNNRNESTVKSTENRIFWFSVFEVLLMVGMGILHVTIVQLFFTGSRKQLV</sequence>
<dbReference type="InterPro" id="IPR036598">
    <property type="entry name" value="GOLD_dom_sf"/>
</dbReference>
<keyword evidence="12" id="KW-1185">Reference proteome</keyword>
<reference evidence="11" key="1">
    <citation type="journal article" date="2019" name="G3 (Bethesda)">
        <title>Genome Assemblies of Two Rare Opportunistic Yeast Pathogens: Diutina rugosa (syn. Candida rugosa) and Trichomonascus ciferrii (syn. Candida ciferrii).</title>
        <authorList>
            <person name="Mixao V."/>
            <person name="Saus E."/>
            <person name="Hansen A.P."/>
            <person name="Lass-Florl C."/>
            <person name="Gabaldon T."/>
        </authorList>
    </citation>
    <scope>NUCLEOTIDE SEQUENCE</scope>
    <source>
        <strain evidence="11">CBS 4856</strain>
    </source>
</reference>
<evidence type="ECO:0000256" key="9">
    <source>
        <dbReference type="SAM" id="Phobius"/>
    </source>
</evidence>
<dbReference type="PANTHER" id="PTHR22811">
    <property type="entry name" value="TRANSMEMBRANE EMP24 DOMAIN-CONTAINING PROTEIN"/>
    <property type="match status" value="1"/>
</dbReference>